<dbReference type="Proteomes" id="UP000049983">
    <property type="component" value="Unassembled WGS sequence"/>
</dbReference>
<keyword evidence="8" id="KW-0406">Ion transport</keyword>
<dbReference type="GO" id="GO:0015408">
    <property type="term" value="F:ABC-type ferric iron transporter activity"/>
    <property type="evidence" value="ECO:0007669"/>
    <property type="project" value="InterPro"/>
</dbReference>
<evidence type="ECO:0000313" key="12">
    <source>
        <dbReference type="Proteomes" id="UP000049983"/>
    </source>
</evidence>
<dbReference type="PROSITE" id="PS50893">
    <property type="entry name" value="ABC_TRANSPORTER_2"/>
    <property type="match status" value="1"/>
</dbReference>
<gene>
    <name evidence="11" type="primary">fbpC_2</name>
    <name evidence="11" type="ORF">LA5096_05449</name>
</gene>
<dbReference type="PROSITE" id="PS00211">
    <property type="entry name" value="ABC_TRANSPORTER_1"/>
    <property type="match status" value="1"/>
</dbReference>
<accession>A0A0M7B006</accession>
<name>A0A0M7B006_9HYPH</name>
<dbReference type="InterPro" id="IPR027417">
    <property type="entry name" value="P-loop_NTPase"/>
</dbReference>
<evidence type="ECO:0000256" key="3">
    <source>
        <dbReference type="ARBA" id="ARBA00022475"/>
    </source>
</evidence>
<dbReference type="InterPro" id="IPR017871">
    <property type="entry name" value="ABC_transporter-like_CS"/>
</dbReference>
<dbReference type="STRING" id="311410.LA5095_05431"/>
<dbReference type="GO" id="GO:0015697">
    <property type="term" value="P:quaternary ammonium group transport"/>
    <property type="evidence" value="ECO:0007669"/>
    <property type="project" value="UniProtKB-ARBA"/>
</dbReference>
<evidence type="ECO:0000256" key="4">
    <source>
        <dbReference type="ARBA" id="ARBA00022496"/>
    </source>
</evidence>
<organism evidence="11 12">
    <name type="scientific">Roseibium album</name>
    <dbReference type="NCBI Taxonomy" id="311410"/>
    <lineage>
        <taxon>Bacteria</taxon>
        <taxon>Pseudomonadati</taxon>
        <taxon>Pseudomonadota</taxon>
        <taxon>Alphaproteobacteria</taxon>
        <taxon>Hyphomicrobiales</taxon>
        <taxon>Stappiaceae</taxon>
        <taxon>Roseibium</taxon>
    </lineage>
</organism>
<dbReference type="PANTHER" id="PTHR42781:SF4">
    <property type="entry name" value="SPERMIDINE_PUTRESCINE IMPORT ATP-BINDING PROTEIN POTA"/>
    <property type="match status" value="1"/>
</dbReference>
<keyword evidence="7" id="KW-0408">Iron</keyword>
<dbReference type="InterPro" id="IPR003439">
    <property type="entry name" value="ABC_transporter-like_ATP-bd"/>
</dbReference>
<evidence type="ECO:0000256" key="8">
    <source>
        <dbReference type="ARBA" id="ARBA00023065"/>
    </source>
</evidence>
<dbReference type="Gene3D" id="3.40.50.300">
    <property type="entry name" value="P-loop containing nucleotide triphosphate hydrolases"/>
    <property type="match status" value="1"/>
</dbReference>
<sequence>MPQKDTSLPSNGNGHQLSWGAPGTAGATIAAGLVFENISHDYDGVMSVRDLSLSIAPGEILCLLGHSGCGKTTLMRIAAGVERQSHGKVLINGREVSGDSFFLPPERRGVGLMFQDYALFPHMTILANVMFGLTGLPHKEAQAAALAALGRVGLSDYAGDYPHSLSGGEQQRVALARALVPRPGILLMDEPFSGLDKRLRDSVRDQTLAVIRETRATCIIVTHDPEEAMRMGDRIALMRRGRLVQLGTAAQLYNDPVDLFAARFFSELNQIEGQVTVTGVETPLGVVKSECAETKGKVDVCIRPQGICLNKAGLCGVPGRILTKRFVGEVELLSVVIDGLDHPLQARVRAGSSWEAGMNVSVETDPKDVLVFSRGESQV</sequence>
<dbReference type="FunFam" id="3.40.50.300:FF:000425">
    <property type="entry name" value="Probable ABC transporter, ATP-binding subunit"/>
    <property type="match status" value="1"/>
</dbReference>
<evidence type="ECO:0000256" key="9">
    <source>
        <dbReference type="ARBA" id="ARBA00023136"/>
    </source>
</evidence>
<keyword evidence="9" id="KW-0472">Membrane</keyword>
<dbReference type="EC" id="3.6.3.30" evidence="11"/>
<evidence type="ECO:0000256" key="6">
    <source>
        <dbReference type="ARBA" id="ARBA00022840"/>
    </source>
</evidence>
<proteinExistence type="inferred from homology"/>
<dbReference type="RefSeq" id="WP_055120751.1">
    <property type="nucleotide sequence ID" value="NZ_CXWA01000010.1"/>
</dbReference>
<evidence type="ECO:0000259" key="10">
    <source>
        <dbReference type="PROSITE" id="PS50893"/>
    </source>
</evidence>
<comment type="similarity">
    <text evidence="1">Belongs to the ABC transporter superfamily.</text>
</comment>
<evidence type="ECO:0000313" key="11">
    <source>
        <dbReference type="EMBL" id="CTQ78086.1"/>
    </source>
</evidence>
<dbReference type="GO" id="GO:0005524">
    <property type="term" value="F:ATP binding"/>
    <property type="evidence" value="ECO:0007669"/>
    <property type="project" value="UniProtKB-KW"/>
</dbReference>
<dbReference type="SMART" id="SM00382">
    <property type="entry name" value="AAA"/>
    <property type="match status" value="1"/>
</dbReference>
<dbReference type="Pfam" id="PF00005">
    <property type="entry name" value="ABC_tran"/>
    <property type="match status" value="1"/>
</dbReference>
<dbReference type="GO" id="GO:0016887">
    <property type="term" value="F:ATP hydrolysis activity"/>
    <property type="evidence" value="ECO:0007669"/>
    <property type="project" value="InterPro"/>
</dbReference>
<feature type="domain" description="ABC transporter" evidence="10">
    <location>
        <begin position="33"/>
        <end position="265"/>
    </location>
</feature>
<dbReference type="SUPFAM" id="SSF50331">
    <property type="entry name" value="MOP-like"/>
    <property type="match status" value="1"/>
</dbReference>
<keyword evidence="5" id="KW-0547">Nucleotide-binding</keyword>
<dbReference type="SUPFAM" id="SSF52540">
    <property type="entry name" value="P-loop containing nucleoside triphosphate hydrolases"/>
    <property type="match status" value="1"/>
</dbReference>
<dbReference type="InterPro" id="IPR003593">
    <property type="entry name" value="AAA+_ATPase"/>
</dbReference>
<dbReference type="GeneID" id="97672697"/>
<dbReference type="GO" id="GO:0016020">
    <property type="term" value="C:membrane"/>
    <property type="evidence" value="ECO:0007669"/>
    <property type="project" value="InterPro"/>
</dbReference>
<protein>
    <submittedName>
        <fullName evidence="11">Fe(3+) ions import ATP-binding protein FbpC</fullName>
        <ecNumber evidence="11">3.6.3.30</ecNumber>
    </submittedName>
</protein>
<dbReference type="InterPro" id="IPR050093">
    <property type="entry name" value="ABC_SmlMolc_Importer"/>
</dbReference>
<dbReference type="OrthoDB" id="9802264at2"/>
<evidence type="ECO:0000256" key="7">
    <source>
        <dbReference type="ARBA" id="ARBA00023004"/>
    </source>
</evidence>
<dbReference type="InterPro" id="IPR015853">
    <property type="entry name" value="ABC_transpr_FbpC"/>
</dbReference>
<evidence type="ECO:0000256" key="5">
    <source>
        <dbReference type="ARBA" id="ARBA00022741"/>
    </source>
</evidence>
<evidence type="ECO:0000256" key="1">
    <source>
        <dbReference type="ARBA" id="ARBA00005417"/>
    </source>
</evidence>
<dbReference type="EMBL" id="CXWC01000014">
    <property type="protein sequence ID" value="CTQ78086.1"/>
    <property type="molecule type" value="Genomic_DNA"/>
</dbReference>
<keyword evidence="4" id="KW-0410">Iron transport</keyword>
<keyword evidence="12" id="KW-1185">Reference proteome</keyword>
<keyword evidence="11" id="KW-0378">Hydrolase</keyword>
<keyword evidence="2" id="KW-0813">Transport</keyword>
<dbReference type="PANTHER" id="PTHR42781">
    <property type="entry name" value="SPERMIDINE/PUTRESCINE IMPORT ATP-BINDING PROTEIN POTA"/>
    <property type="match status" value="1"/>
</dbReference>
<dbReference type="CDD" id="cd03259">
    <property type="entry name" value="ABC_Carb_Solutes_like"/>
    <property type="match status" value="1"/>
</dbReference>
<dbReference type="InterPro" id="IPR008995">
    <property type="entry name" value="Mo/tungstate-bd_C_term_dom"/>
</dbReference>
<evidence type="ECO:0000256" key="2">
    <source>
        <dbReference type="ARBA" id="ARBA00022448"/>
    </source>
</evidence>
<reference evidence="12" key="1">
    <citation type="submission" date="2015-07" db="EMBL/GenBank/DDBJ databases">
        <authorList>
            <person name="Rodrigo-Torres Lidia"/>
            <person name="Arahal R.David."/>
        </authorList>
    </citation>
    <scope>NUCLEOTIDE SEQUENCE [LARGE SCALE GENOMIC DNA]</scope>
    <source>
        <strain evidence="12">CECT 5096</strain>
    </source>
</reference>
<dbReference type="AlphaFoldDB" id="A0A0M7B006"/>
<keyword evidence="3" id="KW-1003">Cell membrane</keyword>
<keyword evidence="6 11" id="KW-0067">ATP-binding</keyword>